<reference evidence="2 3" key="1">
    <citation type="submission" date="2020-01" db="EMBL/GenBank/DDBJ databases">
        <title>Bacteria diversity of Porities sp.</title>
        <authorList>
            <person name="Wang G."/>
        </authorList>
    </citation>
    <scope>NUCLEOTIDE SEQUENCE [LARGE SCALE GENOMIC DNA]</scope>
    <source>
        <strain evidence="2 3">R33</strain>
    </source>
</reference>
<organism evidence="2 3">
    <name type="scientific">Poritiphilus flavus</name>
    <dbReference type="NCBI Taxonomy" id="2697053"/>
    <lineage>
        <taxon>Bacteria</taxon>
        <taxon>Pseudomonadati</taxon>
        <taxon>Bacteroidota</taxon>
        <taxon>Flavobacteriia</taxon>
        <taxon>Flavobacteriales</taxon>
        <taxon>Flavobacteriaceae</taxon>
        <taxon>Poritiphilus</taxon>
    </lineage>
</organism>
<gene>
    <name evidence="2" type="ORF">GTQ38_01180</name>
</gene>
<proteinExistence type="predicted"/>
<accession>A0A6L9E7H4</accession>
<feature type="domain" description="Restriction endonuclease type IV Mrr" evidence="1">
    <location>
        <begin position="198"/>
        <end position="316"/>
    </location>
</feature>
<dbReference type="GO" id="GO:0009307">
    <property type="term" value="P:DNA restriction-modification system"/>
    <property type="evidence" value="ECO:0007669"/>
    <property type="project" value="InterPro"/>
</dbReference>
<dbReference type="GO" id="GO:0003677">
    <property type="term" value="F:DNA binding"/>
    <property type="evidence" value="ECO:0007669"/>
    <property type="project" value="InterPro"/>
</dbReference>
<keyword evidence="3" id="KW-1185">Reference proteome</keyword>
<dbReference type="InterPro" id="IPR052906">
    <property type="entry name" value="Type_IV_Methyl-Rstrct_Enzyme"/>
</dbReference>
<dbReference type="RefSeq" id="WP_161433393.1">
    <property type="nucleotide sequence ID" value="NZ_WXYO01000001.1"/>
</dbReference>
<dbReference type="Pfam" id="PF04471">
    <property type="entry name" value="Mrr_cat"/>
    <property type="match status" value="1"/>
</dbReference>
<dbReference type="AlphaFoldDB" id="A0A6L9E7H4"/>
<dbReference type="GO" id="GO:0015666">
    <property type="term" value="F:restriction endodeoxyribonuclease activity"/>
    <property type="evidence" value="ECO:0007669"/>
    <property type="project" value="TreeGrafter"/>
</dbReference>
<comment type="caution">
    <text evidence="2">The sequence shown here is derived from an EMBL/GenBank/DDBJ whole genome shotgun (WGS) entry which is preliminary data.</text>
</comment>
<dbReference type="InterPro" id="IPR011856">
    <property type="entry name" value="tRNA_endonuc-like_dom_sf"/>
</dbReference>
<dbReference type="Gene3D" id="3.40.1350.10">
    <property type="match status" value="1"/>
</dbReference>
<name>A0A6L9E7H4_9FLAO</name>
<evidence type="ECO:0000259" key="1">
    <source>
        <dbReference type="Pfam" id="PF04471"/>
    </source>
</evidence>
<protein>
    <recommendedName>
        <fullName evidence="1">Restriction endonuclease type IV Mrr domain-containing protein</fullName>
    </recommendedName>
</protein>
<evidence type="ECO:0000313" key="3">
    <source>
        <dbReference type="Proteomes" id="UP000475249"/>
    </source>
</evidence>
<dbReference type="PANTHER" id="PTHR30015">
    <property type="entry name" value="MRR RESTRICTION SYSTEM PROTEIN"/>
    <property type="match status" value="1"/>
</dbReference>
<dbReference type="EMBL" id="WXYO01000001">
    <property type="protein sequence ID" value="NAS10594.1"/>
    <property type="molecule type" value="Genomic_DNA"/>
</dbReference>
<dbReference type="Proteomes" id="UP000475249">
    <property type="component" value="Unassembled WGS sequence"/>
</dbReference>
<dbReference type="InterPro" id="IPR007560">
    <property type="entry name" value="Restrct_endonuc_IV_Mrr"/>
</dbReference>
<dbReference type="SUPFAM" id="SSF52980">
    <property type="entry name" value="Restriction endonuclease-like"/>
    <property type="match status" value="1"/>
</dbReference>
<dbReference type="PANTHER" id="PTHR30015:SF7">
    <property type="entry name" value="TYPE IV METHYL-DIRECTED RESTRICTION ENZYME ECOKMRR"/>
    <property type="match status" value="1"/>
</dbReference>
<sequence>MKFDYVDDFSNLIDKSQSWWNIDKEDDPQTYYWNQFYRILEEECVKTLPIFRNSLKRQGLHPGTGFINNAELPHAAWWLRDCKKVDNKIPIDPEIHEWANLLTIGAERNVWSSNHSKKEYEILKSRFRAACRLAFNHPAWLHATLAWQTRENYSDLIDSKIILPENSIIESQLSDKGYTPESIILTANFLIKKGFSKLQNIDPYEFELLIGALLEKHGWDTIVTKKSRDGGIDVISKKIDPNIGVIKSIWQAKRYNNQRNVTLSEVRELAWAVDEYKASKGMIVTTSRLSRDAFAFVEQRKYKLGSLDGKDLSKWIEQTSLR</sequence>
<dbReference type="InterPro" id="IPR011335">
    <property type="entry name" value="Restrct_endonuc-II-like"/>
</dbReference>
<evidence type="ECO:0000313" key="2">
    <source>
        <dbReference type="EMBL" id="NAS10594.1"/>
    </source>
</evidence>